<dbReference type="PANTHER" id="PTHR43400">
    <property type="entry name" value="FUMARATE REDUCTASE"/>
    <property type="match status" value="1"/>
</dbReference>
<evidence type="ECO:0000256" key="5">
    <source>
        <dbReference type="SAM" id="MobiDB-lite"/>
    </source>
</evidence>
<keyword evidence="4" id="KW-0560">Oxidoreductase</keyword>
<keyword evidence="8" id="KW-1185">Reference proteome</keyword>
<dbReference type="NCBIfam" id="NF005511">
    <property type="entry name" value="PRK07121.1-4"/>
    <property type="match status" value="1"/>
</dbReference>
<dbReference type="RefSeq" id="WP_132624945.1">
    <property type="nucleotide sequence ID" value="NZ_SMKV01000024.1"/>
</dbReference>
<evidence type="ECO:0000313" key="7">
    <source>
        <dbReference type="EMBL" id="TDC90525.1"/>
    </source>
</evidence>
<dbReference type="GO" id="GO:0033765">
    <property type="term" value="F:steroid dehydrogenase activity, acting on the CH-CH group of donors"/>
    <property type="evidence" value="ECO:0007669"/>
    <property type="project" value="UniProtKB-ARBA"/>
</dbReference>
<organism evidence="7 8">
    <name type="scientific">Saccharopolyspora aridisoli</name>
    <dbReference type="NCBI Taxonomy" id="2530385"/>
    <lineage>
        <taxon>Bacteria</taxon>
        <taxon>Bacillati</taxon>
        <taxon>Actinomycetota</taxon>
        <taxon>Actinomycetes</taxon>
        <taxon>Pseudonocardiales</taxon>
        <taxon>Pseudonocardiaceae</taxon>
        <taxon>Saccharopolyspora</taxon>
    </lineage>
</organism>
<dbReference type="InterPro" id="IPR050315">
    <property type="entry name" value="FAD-oxidoreductase_2"/>
</dbReference>
<dbReference type="AlphaFoldDB" id="A0A4V2Y733"/>
<dbReference type="InterPro" id="IPR003953">
    <property type="entry name" value="FAD-dep_OxRdtase_2_FAD-bd"/>
</dbReference>
<reference evidence="7 8" key="1">
    <citation type="submission" date="2019-03" db="EMBL/GenBank/DDBJ databases">
        <title>Draft genome sequences of novel Actinobacteria.</title>
        <authorList>
            <person name="Sahin N."/>
            <person name="Ay H."/>
            <person name="Saygin H."/>
        </authorList>
    </citation>
    <scope>NUCLEOTIDE SEQUENCE [LARGE SCALE GENOMIC DNA]</scope>
    <source>
        <strain evidence="7 8">16K404</strain>
    </source>
</reference>
<evidence type="ECO:0000259" key="6">
    <source>
        <dbReference type="Pfam" id="PF00890"/>
    </source>
</evidence>
<dbReference type="PRINTS" id="PR00411">
    <property type="entry name" value="PNDRDTASEI"/>
</dbReference>
<comment type="caution">
    <text evidence="7">The sequence shown here is derived from an EMBL/GenBank/DDBJ whole genome shotgun (WGS) entry which is preliminary data.</text>
</comment>
<keyword evidence="3" id="KW-0274">FAD</keyword>
<dbReference type="SUPFAM" id="SSF51905">
    <property type="entry name" value="FAD/NAD(P)-binding domain"/>
    <property type="match status" value="1"/>
</dbReference>
<name>A0A4V2Y733_9PSEU</name>
<keyword evidence="2" id="KW-0285">Flavoprotein</keyword>
<evidence type="ECO:0000256" key="2">
    <source>
        <dbReference type="ARBA" id="ARBA00022630"/>
    </source>
</evidence>
<dbReference type="InterPro" id="IPR027477">
    <property type="entry name" value="Succ_DH/fumarate_Rdtase_cat_sf"/>
</dbReference>
<comment type="cofactor">
    <cofactor evidence="1">
        <name>FAD</name>
        <dbReference type="ChEBI" id="CHEBI:57692"/>
    </cofactor>
</comment>
<evidence type="ECO:0000313" key="8">
    <source>
        <dbReference type="Proteomes" id="UP000294744"/>
    </source>
</evidence>
<dbReference type="SUPFAM" id="SSF56425">
    <property type="entry name" value="Succinate dehydrogenase/fumarate reductase flavoprotein, catalytic domain"/>
    <property type="match status" value="1"/>
</dbReference>
<feature type="domain" description="FAD-dependent oxidoreductase 2 FAD-binding" evidence="6">
    <location>
        <begin position="10"/>
        <end position="499"/>
    </location>
</feature>
<evidence type="ECO:0000256" key="4">
    <source>
        <dbReference type="ARBA" id="ARBA00023002"/>
    </source>
</evidence>
<dbReference type="Proteomes" id="UP000294744">
    <property type="component" value="Unassembled WGS sequence"/>
</dbReference>
<accession>A0A4V2Y733</accession>
<evidence type="ECO:0000256" key="3">
    <source>
        <dbReference type="ARBA" id="ARBA00022827"/>
    </source>
</evidence>
<dbReference type="GO" id="GO:0008202">
    <property type="term" value="P:steroid metabolic process"/>
    <property type="evidence" value="ECO:0007669"/>
    <property type="project" value="UniProtKB-ARBA"/>
</dbReference>
<dbReference type="InterPro" id="IPR036188">
    <property type="entry name" value="FAD/NAD-bd_sf"/>
</dbReference>
<dbReference type="Gene3D" id="3.50.50.60">
    <property type="entry name" value="FAD/NAD(P)-binding domain"/>
    <property type="match status" value="2"/>
</dbReference>
<proteinExistence type="predicted"/>
<dbReference type="Gene3D" id="3.90.700.10">
    <property type="entry name" value="Succinate dehydrogenase/fumarate reductase flavoprotein, catalytic domain"/>
    <property type="match status" value="1"/>
</dbReference>
<feature type="region of interest" description="Disordered" evidence="5">
    <location>
        <begin position="141"/>
        <end position="160"/>
    </location>
</feature>
<gene>
    <name evidence="7" type="ORF">E1161_18460</name>
</gene>
<dbReference type="PANTHER" id="PTHR43400:SF10">
    <property type="entry name" value="3-OXOSTEROID 1-DEHYDROGENASE"/>
    <property type="match status" value="1"/>
</dbReference>
<dbReference type="EMBL" id="SMKV01000024">
    <property type="protein sequence ID" value="TDC90525.1"/>
    <property type="molecule type" value="Genomic_DNA"/>
</dbReference>
<protein>
    <submittedName>
        <fullName evidence="7">FAD-binding protein</fullName>
    </submittedName>
</protein>
<sequence length="529" mass="57349">MSGQWDEEVDVLVVGFGGAGACAAIEAVDNGASVLALDRFTGGGATSISGGIVYAGGGTSHQRAAGFEDSAEEMLEYLRLETEGAVSDETLRRFCESSVVNLEWLESRGVPFNSSFCPYKTSYPTNDHYLYYSGNEITPPYRDKAKPAPRGHRVYGKGTSGKVMTENLDASARERGVRVWTQTSVTELLTDGSGRVVGAECRQVRPGLARTAHRLLSTWNRKLNIYYRPLGKQLDKPIRRIEQRNSVVKRVRAKGGVVLAAGGFAFNREMLAEHAPDYRKGSAIGTIGDDGSGIRLGESVGGATARMHRVSAWRFINPPLEMVKGVLVDRAGERFVNELMYGAKVGDRMVNEHDGHAYLVLDQRILDEAKKQLPSQTLWFQRLQMEILFRSAHHRADSIAELAGKAGIAEDALRRTVFAYNEVARAGGEDEWGKAAEYVQAIDSGPYYAFDCSLRSQMGYPCPMITLGGLTVEEGSGLVTRENGTTIPGLYAAGRNASGICSESYVSGLSIADCVYSGRRAGHSAATAC</sequence>
<dbReference type="Pfam" id="PF00890">
    <property type="entry name" value="FAD_binding_2"/>
    <property type="match status" value="1"/>
</dbReference>
<evidence type="ECO:0000256" key="1">
    <source>
        <dbReference type="ARBA" id="ARBA00001974"/>
    </source>
</evidence>
<dbReference type="OrthoDB" id="9813348at2"/>